<sequence>MIPPDGSRAAPWPPEALLSLPSQVMEAVRQIAVHYGLWLAEAAHQFGPEAAVAMESRVGDAYLPLLSRRIERALDLPGDVPGLLAGLGEERLGKLLDALSVSWLAADGVWFREVEEARGMHDAKRVNDSCWSRLGYYEAIRAKAALGLPEAGGLPALQAAFGARLISRINQWDIVEETADSFVFRMVKCRVQSSRTRQGLPPYPCQSGGTVEYTAFAAGIDPAIKVACVSCPPEITRDDCSCAWRFSVPAAKA</sequence>
<dbReference type="HOGENOM" id="CLU_1128605_0_0_7"/>
<name>G7QCK4_9BACT</name>
<protein>
    <recommendedName>
        <fullName evidence="3">Cytosolic protein</fullName>
    </recommendedName>
</protein>
<dbReference type="AlphaFoldDB" id="G7QCK4"/>
<keyword evidence="2" id="KW-1185">Reference proteome</keyword>
<evidence type="ECO:0000313" key="2">
    <source>
        <dbReference type="Proteomes" id="UP000004662"/>
    </source>
</evidence>
<reference evidence="2" key="1">
    <citation type="journal article" date="2015" name="Genome Announc.">
        <title>High-Quality Draft Genome Sequence of Desulfovibrio carbinoliphilus FW-101-2B, an Organic Acid-Oxidizing Sulfate-Reducing Bacterium Isolated from Uranium(VI)-Contaminated Groundwater.</title>
        <authorList>
            <person name="Ramsay B.D."/>
            <person name="Hwang C."/>
            <person name="Woo H.L."/>
            <person name="Carroll S.L."/>
            <person name="Lucas S."/>
            <person name="Han J."/>
            <person name="Lapidus A.L."/>
            <person name="Cheng J.F."/>
            <person name="Goodwin L.A."/>
            <person name="Pitluck S."/>
            <person name="Peters L."/>
            <person name="Chertkov O."/>
            <person name="Held B."/>
            <person name="Detter J.C."/>
            <person name="Han C.S."/>
            <person name="Tapia R."/>
            <person name="Land M.L."/>
            <person name="Hauser L.J."/>
            <person name="Kyrpides N.C."/>
            <person name="Ivanova N.N."/>
            <person name="Mikhailova N."/>
            <person name="Pagani I."/>
            <person name="Woyke T."/>
            <person name="Arkin A.P."/>
            <person name="Dehal P."/>
            <person name="Chivian D."/>
            <person name="Criddle C.S."/>
            <person name="Wu W."/>
            <person name="Chakraborty R."/>
            <person name="Hazen T.C."/>
            <person name="Fields M.W."/>
        </authorList>
    </citation>
    <scope>NUCLEOTIDE SEQUENCE [LARGE SCALE GENOMIC DNA]</scope>
    <source>
        <strain evidence="2">FW-101-2B</strain>
    </source>
</reference>
<gene>
    <name evidence="1" type="ORF">DFW101_0143</name>
</gene>
<dbReference type="Proteomes" id="UP000004662">
    <property type="component" value="Chromosome"/>
</dbReference>
<dbReference type="RefSeq" id="WP_009179618.1">
    <property type="nucleotide sequence ID" value="NZ_CM001368.1"/>
</dbReference>
<proteinExistence type="predicted"/>
<dbReference type="eggNOG" id="ENOG502ZA7Y">
    <property type="taxonomic scope" value="Bacteria"/>
</dbReference>
<dbReference type="Pfam" id="PF19620">
    <property type="entry name" value="DUF6125"/>
    <property type="match status" value="1"/>
</dbReference>
<accession>G7QCK4</accession>
<dbReference type="OrthoDB" id="9793253at2"/>
<dbReference type="EMBL" id="CM001368">
    <property type="protein sequence ID" value="EHJ46160.1"/>
    <property type="molecule type" value="Genomic_DNA"/>
</dbReference>
<evidence type="ECO:0000313" key="1">
    <source>
        <dbReference type="EMBL" id="EHJ46160.1"/>
    </source>
</evidence>
<dbReference type="STRING" id="694327.DFW101_0143"/>
<organism evidence="1 2">
    <name type="scientific">Solidesulfovibrio carbinoliphilus subsp. oakridgensis</name>
    <dbReference type="NCBI Taxonomy" id="694327"/>
    <lineage>
        <taxon>Bacteria</taxon>
        <taxon>Pseudomonadati</taxon>
        <taxon>Thermodesulfobacteriota</taxon>
        <taxon>Desulfovibrionia</taxon>
        <taxon>Desulfovibrionales</taxon>
        <taxon>Desulfovibrionaceae</taxon>
        <taxon>Solidesulfovibrio</taxon>
    </lineage>
</organism>
<evidence type="ECO:0008006" key="3">
    <source>
        <dbReference type="Google" id="ProtNLM"/>
    </source>
</evidence>